<comment type="caution">
    <text evidence="1">The sequence shown here is derived from an EMBL/GenBank/DDBJ whole genome shotgun (WGS) entry which is preliminary data.</text>
</comment>
<gene>
    <name evidence="1" type="ORF">POCTA_138.1.T1720042</name>
</gene>
<accession>A0A8S1YQF7</accession>
<sequence>MITTSLIESLYTAASISQGMQLMSKQQQVLTNYFQKDLHLLMLFVHTFSNVLSTKQSMQGAYLVINLKCSEFNSCFPDCLFISYSSFKSEVRFANLVHEGYNKQKPRCKQKQALMSQYFKIVQHQFSKYKVMQDNCNCYTCISSTPIQPIVENAQVISQYNVLIDIFYT</sequence>
<dbReference type="EMBL" id="CAJJDP010000176">
    <property type="protein sequence ID" value="CAD8214272.1"/>
    <property type="molecule type" value="Genomic_DNA"/>
</dbReference>
<dbReference type="AlphaFoldDB" id="A0A8S1YQF7"/>
<protein>
    <submittedName>
        <fullName evidence="1">Uncharacterized protein</fullName>
    </submittedName>
</protein>
<proteinExistence type="predicted"/>
<keyword evidence="2" id="KW-1185">Reference proteome</keyword>
<organism evidence="1 2">
    <name type="scientific">Paramecium octaurelia</name>
    <dbReference type="NCBI Taxonomy" id="43137"/>
    <lineage>
        <taxon>Eukaryota</taxon>
        <taxon>Sar</taxon>
        <taxon>Alveolata</taxon>
        <taxon>Ciliophora</taxon>
        <taxon>Intramacronucleata</taxon>
        <taxon>Oligohymenophorea</taxon>
        <taxon>Peniculida</taxon>
        <taxon>Parameciidae</taxon>
        <taxon>Paramecium</taxon>
    </lineage>
</organism>
<reference evidence="1" key="1">
    <citation type="submission" date="2021-01" db="EMBL/GenBank/DDBJ databases">
        <authorList>
            <consortium name="Genoscope - CEA"/>
            <person name="William W."/>
        </authorList>
    </citation>
    <scope>NUCLEOTIDE SEQUENCE</scope>
</reference>
<name>A0A8S1YQF7_PAROT</name>
<evidence type="ECO:0000313" key="2">
    <source>
        <dbReference type="Proteomes" id="UP000683925"/>
    </source>
</evidence>
<evidence type="ECO:0000313" key="1">
    <source>
        <dbReference type="EMBL" id="CAD8214272.1"/>
    </source>
</evidence>
<dbReference type="Proteomes" id="UP000683925">
    <property type="component" value="Unassembled WGS sequence"/>
</dbReference>